<reference evidence="3" key="1">
    <citation type="journal article" date="2019" name="Int. J. Syst. Evol. Microbiol.">
        <title>The Global Catalogue of Microorganisms (GCM) 10K type strain sequencing project: providing services to taxonomists for standard genome sequencing and annotation.</title>
        <authorList>
            <consortium name="The Broad Institute Genomics Platform"/>
            <consortium name="The Broad Institute Genome Sequencing Center for Infectious Disease"/>
            <person name="Wu L."/>
            <person name="Ma J."/>
        </authorList>
    </citation>
    <scope>NUCLEOTIDE SEQUENCE [LARGE SCALE GENOMIC DNA]</scope>
    <source>
        <strain evidence="3">JCM 31404</strain>
    </source>
</reference>
<name>A0ABQ2RXM1_9DEIO</name>
<evidence type="ECO:0000313" key="3">
    <source>
        <dbReference type="Proteomes" id="UP000634308"/>
    </source>
</evidence>
<sequence>MRSVAAYASAMRAQGLSLRAVAAQLDVHGFRTRRGGPWSAVQVKRVLDRRKQDAAEPAA</sequence>
<dbReference type="Proteomes" id="UP000634308">
    <property type="component" value="Unassembled WGS sequence"/>
</dbReference>
<proteinExistence type="predicted"/>
<evidence type="ECO:0000313" key="2">
    <source>
        <dbReference type="EMBL" id="GGR76342.1"/>
    </source>
</evidence>
<protein>
    <recommendedName>
        <fullName evidence="1">Recombinase domain-containing protein</fullName>
    </recommendedName>
</protein>
<comment type="caution">
    <text evidence="2">The sequence shown here is derived from an EMBL/GenBank/DDBJ whole genome shotgun (WGS) entry which is preliminary data.</text>
</comment>
<dbReference type="InterPro" id="IPR011109">
    <property type="entry name" value="DNA_bind_recombinase_dom"/>
</dbReference>
<gene>
    <name evidence="2" type="ORF">GCM10008959_41410</name>
</gene>
<feature type="domain" description="Recombinase" evidence="1">
    <location>
        <begin position="11"/>
        <end position="50"/>
    </location>
</feature>
<keyword evidence="3" id="KW-1185">Reference proteome</keyword>
<dbReference type="EMBL" id="BMQM01000067">
    <property type="protein sequence ID" value="GGR76342.1"/>
    <property type="molecule type" value="Genomic_DNA"/>
</dbReference>
<organism evidence="2 3">
    <name type="scientific">Deinococcus seoulensis</name>
    <dbReference type="NCBI Taxonomy" id="1837379"/>
    <lineage>
        <taxon>Bacteria</taxon>
        <taxon>Thermotogati</taxon>
        <taxon>Deinococcota</taxon>
        <taxon>Deinococci</taxon>
        <taxon>Deinococcales</taxon>
        <taxon>Deinococcaceae</taxon>
        <taxon>Deinococcus</taxon>
    </lineage>
</organism>
<accession>A0ABQ2RXM1</accession>
<dbReference type="Pfam" id="PF07508">
    <property type="entry name" value="Recombinase"/>
    <property type="match status" value="1"/>
</dbReference>
<evidence type="ECO:0000259" key="1">
    <source>
        <dbReference type="Pfam" id="PF07508"/>
    </source>
</evidence>